<keyword evidence="2" id="KW-0238">DNA-binding</keyword>
<protein>
    <recommendedName>
        <fullName evidence="4">HTH lacI-type domain-containing protein</fullName>
    </recommendedName>
</protein>
<dbReference type="SMART" id="SM00354">
    <property type="entry name" value="HTH_LACI"/>
    <property type="match status" value="1"/>
</dbReference>
<name>A0A5J4KTN8_9CHLR</name>
<dbReference type="AlphaFoldDB" id="A0A5J4KTN8"/>
<evidence type="ECO:0000256" key="2">
    <source>
        <dbReference type="ARBA" id="ARBA00023125"/>
    </source>
</evidence>
<organism evidence="5 6">
    <name type="scientific">Dictyobacter vulcani</name>
    <dbReference type="NCBI Taxonomy" id="2607529"/>
    <lineage>
        <taxon>Bacteria</taxon>
        <taxon>Bacillati</taxon>
        <taxon>Chloroflexota</taxon>
        <taxon>Ktedonobacteria</taxon>
        <taxon>Ktedonobacterales</taxon>
        <taxon>Dictyobacteraceae</taxon>
        <taxon>Dictyobacter</taxon>
    </lineage>
</organism>
<gene>
    <name evidence="5" type="ORF">KDW_47040</name>
</gene>
<proteinExistence type="predicted"/>
<dbReference type="PANTHER" id="PTHR30146:SF148">
    <property type="entry name" value="HTH-TYPE TRANSCRIPTIONAL REPRESSOR PURR-RELATED"/>
    <property type="match status" value="1"/>
</dbReference>
<keyword evidence="6" id="KW-1185">Reference proteome</keyword>
<evidence type="ECO:0000259" key="4">
    <source>
        <dbReference type="PROSITE" id="PS50932"/>
    </source>
</evidence>
<dbReference type="PROSITE" id="PS50932">
    <property type="entry name" value="HTH_LACI_2"/>
    <property type="match status" value="1"/>
</dbReference>
<sequence length="89" mass="9804">MIGSVTVKDVARKADVSVGTVSRVFNNHSNVSEEIRDRVLKAASELGYERLVSSEPPRSGLVLLRRSAFSMAIWRIGVRQPVIPSGHIF</sequence>
<dbReference type="Proteomes" id="UP000326912">
    <property type="component" value="Unassembled WGS sequence"/>
</dbReference>
<dbReference type="PANTHER" id="PTHR30146">
    <property type="entry name" value="LACI-RELATED TRANSCRIPTIONAL REPRESSOR"/>
    <property type="match status" value="1"/>
</dbReference>
<keyword evidence="1" id="KW-0805">Transcription regulation</keyword>
<comment type="caution">
    <text evidence="5">The sequence shown here is derived from an EMBL/GenBank/DDBJ whole genome shotgun (WGS) entry which is preliminary data.</text>
</comment>
<dbReference type="Gene3D" id="1.10.260.40">
    <property type="entry name" value="lambda repressor-like DNA-binding domains"/>
    <property type="match status" value="1"/>
</dbReference>
<dbReference type="Pfam" id="PF00356">
    <property type="entry name" value="LacI"/>
    <property type="match status" value="1"/>
</dbReference>
<evidence type="ECO:0000313" key="6">
    <source>
        <dbReference type="Proteomes" id="UP000326912"/>
    </source>
</evidence>
<dbReference type="PRINTS" id="PR00036">
    <property type="entry name" value="HTHLACI"/>
</dbReference>
<dbReference type="SUPFAM" id="SSF47413">
    <property type="entry name" value="lambda repressor-like DNA-binding domains"/>
    <property type="match status" value="1"/>
</dbReference>
<dbReference type="InterPro" id="IPR010982">
    <property type="entry name" value="Lambda_DNA-bd_dom_sf"/>
</dbReference>
<dbReference type="EMBL" id="BKZW01000002">
    <property type="protein sequence ID" value="GER90542.1"/>
    <property type="molecule type" value="Genomic_DNA"/>
</dbReference>
<evidence type="ECO:0000256" key="1">
    <source>
        <dbReference type="ARBA" id="ARBA00023015"/>
    </source>
</evidence>
<feature type="domain" description="HTH lacI-type" evidence="4">
    <location>
        <begin position="5"/>
        <end position="53"/>
    </location>
</feature>
<dbReference type="InterPro" id="IPR000843">
    <property type="entry name" value="HTH_LacI"/>
</dbReference>
<evidence type="ECO:0000313" key="5">
    <source>
        <dbReference type="EMBL" id="GER90542.1"/>
    </source>
</evidence>
<dbReference type="GO" id="GO:0000976">
    <property type="term" value="F:transcription cis-regulatory region binding"/>
    <property type="evidence" value="ECO:0007669"/>
    <property type="project" value="TreeGrafter"/>
</dbReference>
<evidence type="ECO:0000256" key="3">
    <source>
        <dbReference type="ARBA" id="ARBA00023163"/>
    </source>
</evidence>
<reference evidence="5 6" key="1">
    <citation type="submission" date="2019-10" db="EMBL/GenBank/DDBJ databases">
        <title>Dictyobacter vulcani sp. nov., within the class Ktedonobacteria, isolated from soil of volcanic Mt. Zao.</title>
        <authorList>
            <person name="Zheng Y."/>
            <person name="Wang C.M."/>
            <person name="Sakai Y."/>
            <person name="Abe K."/>
            <person name="Yokota A."/>
            <person name="Yabe S."/>
        </authorList>
    </citation>
    <scope>NUCLEOTIDE SEQUENCE [LARGE SCALE GENOMIC DNA]</scope>
    <source>
        <strain evidence="5 6">W12</strain>
    </source>
</reference>
<accession>A0A5J4KTN8</accession>
<dbReference type="RefSeq" id="WP_162005535.1">
    <property type="nucleotide sequence ID" value="NZ_BKZW01000002.1"/>
</dbReference>
<keyword evidence="3" id="KW-0804">Transcription</keyword>
<dbReference type="CDD" id="cd01392">
    <property type="entry name" value="HTH_LacI"/>
    <property type="match status" value="1"/>
</dbReference>
<dbReference type="GO" id="GO:0003700">
    <property type="term" value="F:DNA-binding transcription factor activity"/>
    <property type="evidence" value="ECO:0007669"/>
    <property type="project" value="TreeGrafter"/>
</dbReference>